<keyword evidence="9" id="KW-0732">Signal</keyword>
<feature type="signal peptide" evidence="9">
    <location>
        <begin position="1"/>
        <end position="22"/>
    </location>
</feature>
<keyword evidence="3" id="KW-0645">Protease</keyword>
<evidence type="ECO:0000256" key="4">
    <source>
        <dbReference type="ARBA" id="ARBA00022723"/>
    </source>
</evidence>
<evidence type="ECO:0000256" key="6">
    <source>
        <dbReference type="ARBA" id="ARBA00022833"/>
    </source>
</evidence>
<keyword evidence="5" id="KW-0378">Hydrolase</keyword>
<comment type="cofactor">
    <cofactor evidence="1">
        <name>Zn(2+)</name>
        <dbReference type="ChEBI" id="CHEBI:29105"/>
    </cofactor>
</comment>
<dbReference type="RefSeq" id="WP_278016559.1">
    <property type="nucleotide sequence ID" value="NZ_CP121106.1"/>
</dbReference>
<dbReference type="SUPFAM" id="SSF63411">
    <property type="entry name" value="LuxS/MPP-like metallohydrolase"/>
    <property type="match status" value="3"/>
</dbReference>
<feature type="domain" description="Peptidase M16 N-terminal" evidence="10">
    <location>
        <begin position="63"/>
        <end position="191"/>
    </location>
</feature>
<evidence type="ECO:0000256" key="9">
    <source>
        <dbReference type="SAM" id="SignalP"/>
    </source>
</evidence>
<dbReference type="InterPro" id="IPR007863">
    <property type="entry name" value="Peptidase_M16_C"/>
</dbReference>
<evidence type="ECO:0000256" key="1">
    <source>
        <dbReference type="ARBA" id="ARBA00001947"/>
    </source>
</evidence>
<accession>A0ABY8FSQ0</accession>
<dbReference type="Pfam" id="PF05193">
    <property type="entry name" value="Peptidase_M16_C"/>
    <property type="match status" value="2"/>
</dbReference>
<sequence>MMMKSRLTLSFAALLLCSSALTAEDSPPAAAGWNAADWGVEGSDIPVDTEFRFGRLDNGVRYILRQNATPEGTALVRLHIGSGSLDETDSERGLAHFLEHMAFNGSKRVPEGEMVKLLEREGLSFGADTNATTSLETTTYMLNLPRNDEALLDTALMLMRETASELLIEQEAVERERGVILSERRDRNNYAYKQTIDELTFASPAARFIDRLPIGAIEVLESATAADLRGYYERTYVPENTVVVVVGDFPIATMEQLVHRHFAEWRGGPDPVEPETGPVDLTRRSETDIYVDPALSERVVVSSFGAWEDRPDSFAKRREDVLRQIGYAIVNRRLATLARGENAPFRSAGFGTGDIFEDGRMTRLVVDTADGEWRKGLAAATAELRRALAHGFSEAEVAEQLARLRSSLENATRSSETRTNSALVQSALALVEQQSVPSTPESALERFESYADAITPELTLAALLAEAAPLEDPMIRFQGRTEPAGGESALRSAWNELVALPILPPQTSEAAEFAYTDFGEPGTVVSDTRDERLGLRLIRFANGVMLNLKQTDIRKDQISFRLSLDGGNLLNTREDPLKTALVSSLPAGGLGKHSQDELETVLAGRTVRFSLSSTSDAFRFSGGTRPKDLELQMQLLAAAITDPGYRGEAIERYRRSLDEFFARLDATPGSAVSNSLGGILSDNDPRFTLQSREAFETLDFAKLRSDIADRLSHGAIELALVGDFDEDAAIAAVAQTLGALPPRETDFLPREEARQRVFTSQRISHRIMHRGEPDQALVRMTWPTTDDSDLGETLRLELLERVIRIALQDKLREELGKTYSPSASSSPTRTYPGYGTFSITASVDVSEVEATRAAIADLLSEFAERPLDVDLLDRAREPMLENYANMLKSLGGWMSLTDNAQSQSERLDRYFAAPAIIRAVTPEDIRQVARKYLAPGDAVEVIALPQTETGPAAAAADPVE</sequence>
<dbReference type="InterPro" id="IPR011765">
    <property type="entry name" value="Pept_M16_N"/>
</dbReference>
<protein>
    <submittedName>
        <fullName evidence="12">Insulinase family protein</fullName>
    </submittedName>
</protein>
<organism evidence="12 13">
    <name type="scientific">Altererythrobacter arenosus</name>
    <dbReference type="NCBI Taxonomy" id="3032592"/>
    <lineage>
        <taxon>Bacteria</taxon>
        <taxon>Pseudomonadati</taxon>
        <taxon>Pseudomonadota</taxon>
        <taxon>Alphaproteobacteria</taxon>
        <taxon>Sphingomonadales</taxon>
        <taxon>Erythrobacteraceae</taxon>
        <taxon>Altererythrobacter</taxon>
    </lineage>
</organism>
<evidence type="ECO:0000313" key="12">
    <source>
        <dbReference type="EMBL" id="WFL77867.1"/>
    </source>
</evidence>
<dbReference type="Gene3D" id="3.30.830.10">
    <property type="entry name" value="Metalloenzyme, LuxS/M16 peptidase-like"/>
    <property type="match status" value="4"/>
</dbReference>
<reference evidence="12 13" key="1">
    <citation type="submission" date="2023-03" db="EMBL/GenBank/DDBJ databases">
        <title>Altererythrobacter sp. CAU 1644 isolated from sand.</title>
        <authorList>
            <person name="Kim W."/>
        </authorList>
    </citation>
    <scope>NUCLEOTIDE SEQUENCE [LARGE SCALE GENOMIC DNA]</scope>
    <source>
        <strain evidence="12 13">CAU 1644</strain>
    </source>
</reference>
<feature type="domain" description="Peptidase M16 C-terminal" evidence="11">
    <location>
        <begin position="223"/>
        <end position="403"/>
    </location>
</feature>
<feature type="domain" description="Peptidase M16 C-terminal" evidence="11">
    <location>
        <begin position="703"/>
        <end position="877"/>
    </location>
</feature>
<evidence type="ECO:0000256" key="8">
    <source>
        <dbReference type="RuleBase" id="RU004447"/>
    </source>
</evidence>
<name>A0ABY8FSQ0_9SPHN</name>
<evidence type="ECO:0000259" key="10">
    <source>
        <dbReference type="Pfam" id="PF00675"/>
    </source>
</evidence>
<dbReference type="EMBL" id="CP121106">
    <property type="protein sequence ID" value="WFL77867.1"/>
    <property type="molecule type" value="Genomic_DNA"/>
</dbReference>
<evidence type="ECO:0000256" key="7">
    <source>
        <dbReference type="ARBA" id="ARBA00023049"/>
    </source>
</evidence>
<feature type="chain" id="PRO_5046330309" evidence="9">
    <location>
        <begin position="23"/>
        <end position="960"/>
    </location>
</feature>
<proteinExistence type="inferred from homology"/>
<evidence type="ECO:0000313" key="13">
    <source>
        <dbReference type="Proteomes" id="UP001215827"/>
    </source>
</evidence>
<keyword evidence="6" id="KW-0862">Zinc</keyword>
<keyword evidence="13" id="KW-1185">Reference proteome</keyword>
<evidence type="ECO:0000256" key="3">
    <source>
        <dbReference type="ARBA" id="ARBA00022670"/>
    </source>
</evidence>
<keyword evidence="4" id="KW-0479">Metal-binding</keyword>
<dbReference type="PANTHER" id="PTHR43690">
    <property type="entry name" value="NARDILYSIN"/>
    <property type="match status" value="1"/>
</dbReference>
<dbReference type="Pfam" id="PF00675">
    <property type="entry name" value="Peptidase_M16"/>
    <property type="match status" value="1"/>
</dbReference>
<dbReference type="Proteomes" id="UP001215827">
    <property type="component" value="Chromosome"/>
</dbReference>
<gene>
    <name evidence="12" type="ORF">P7228_02010</name>
</gene>
<evidence type="ECO:0000256" key="5">
    <source>
        <dbReference type="ARBA" id="ARBA00022801"/>
    </source>
</evidence>
<keyword evidence="7" id="KW-0482">Metalloprotease</keyword>
<evidence type="ECO:0000256" key="2">
    <source>
        <dbReference type="ARBA" id="ARBA00007261"/>
    </source>
</evidence>
<dbReference type="InterPro" id="IPR050626">
    <property type="entry name" value="Peptidase_M16"/>
</dbReference>
<dbReference type="InterPro" id="IPR001431">
    <property type="entry name" value="Pept_M16_Zn_BS"/>
</dbReference>
<dbReference type="InterPro" id="IPR011249">
    <property type="entry name" value="Metalloenz_LuxS/M16"/>
</dbReference>
<dbReference type="PANTHER" id="PTHR43690:SF17">
    <property type="entry name" value="PROTEIN YHJJ"/>
    <property type="match status" value="1"/>
</dbReference>
<dbReference type="PROSITE" id="PS00143">
    <property type="entry name" value="INSULINASE"/>
    <property type="match status" value="1"/>
</dbReference>
<evidence type="ECO:0000259" key="11">
    <source>
        <dbReference type="Pfam" id="PF05193"/>
    </source>
</evidence>
<comment type="similarity">
    <text evidence="2 8">Belongs to the peptidase M16 family.</text>
</comment>